<comment type="caution">
    <text evidence="8">The sequence shown here is derived from an EMBL/GenBank/DDBJ whole genome shotgun (WGS) entry which is preliminary data.</text>
</comment>
<dbReference type="GO" id="GO:0045454">
    <property type="term" value="P:cell redox homeostasis"/>
    <property type="evidence" value="ECO:0007669"/>
    <property type="project" value="TreeGrafter"/>
</dbReference>
<dbReference type="AlphaFoldDB" id="A0A2T0RTI1"/>
<comment type="catalytic activity">
    <reaction evidence="6">
        <text>a hydroperoxide + 2 glutathione = an alcohol + glutathione disulfide + H2O</text>
        <dbReference type="Rhea" id="RHEA:62632"/>
        <dbReference type="ChEBI" id="CHEBI:15377"/>
        <dbReference type="ChEBI" id="CHEBI:30879"/>
        <dbReference type="ChEBI" id="CHEBI:35924"/>
        <dbReference type="ChEBI" id="CHEBI:57925"/>
        <dbReference type="ChEBI" id="CHEBI:58297"/>
        <dbReference type="EC" id="1.11.1.27"/>
    </reaction>
</comment>
<dbReference type="EMBL" id="PVTD01000003">
    <property type="protein sequence ID" value="PRY24471.1"/>
    <property type="molecule type" value="Genomic_DNA"/>
</dbReference>
<dbReference type="OrthoDB" id="9800621at2"/>
<dbReference type="Pfam" id="PF08534">
    <property type="entry name" value="Redoxin"/>
    <property type="match status" value="1"/>
</dbReference>
<evidence type="ECO:0000256" key="3">
    <source>
        <dbReference type="ARBA" id="ARBA00023002"/>
    </source>
</evidence>
<evidence type="ECO:0000256" key="1">
    <source>
        <dbReference type="ARBA" id="ARBA00022559"/>
    </source>
</evidence>
<organism evidence="8 9">
    <name type="scientific">Aliiruegeria haliotis</name>
    <dbReference type="NCBI Taxonomy" id="1280846"/>
    <lineage>
        <taxon>Bacteria</taxon>
        <taxon>Pseudomonadati</taxon>
        <taxon>Pseudomonadota</taxon>
        <taxon>Alphaproteobacteria</taxon>
        <taxon>Rhodobacterales</taxon>
        <taxon>Roseobacteraceae</taxon>
        <taxon>Aliiruegeria</taxon>
    </lineage>
</organism>
<evidence type="ECO:0000256" key="6">
    <source>
        <dbReference type="RuleBase" id="RU366011"/>
    </source>
</evidence>
<dbReference type="Proteomes" id="UP000239480">
    <property type="component" value="Unassembled WGS sequence"/>
</dbReference>
<reference evidence="8 9" key="1">
    <citation type="submission" date="2018-03" db="EMBL/GenBank/DDBJ databases">
        <title>Genomic Encyclopedia of Archaeal and Bacterial Type Strains, Phase II (KMG-II): from individual species to whole genera.</title>
        <authorList>
            <person name="Goeker M."/>
        </authorList>
    </citation>
    <scope>NUCLEOTIDE SEQUENCE [LARGE SCALE GENOMIC DNA]</scope>
    <source>
        <strain evidence="8 9">DSM 29328</strain>
    </source>
</reference>
<dbReference type="PROSITE" id="PS51352">
    <property type="entry name" value="THIOREDOXIN_2"/>
    <property type="match status" value="1"/>
</dbReference>
<dbReference type="GO" id="GO:0008379">
    <property type="term" value="F:thioredoxin peroxidase activity"/>
    <property type="evidence" value="ECO:0007669"/>
    <property type="project" value="InterPro"/>
</dbReference>
<feature type="domain" description="Thioredoxin" evidence="7">
    <location>
        <begin position="3"/>
        <end position="162"/>
    </location>
</feature>
<dbReference type="InterPro" id="IPR037944">
    <property type="entry name" value="PRX5-like"/>
</dbReference>
<keyword evidence="1 6" id="KW-0575">Peroxidase</keyword>
<keyword evidence="9" id="KW-1185">Reference proteome</keyword>
<gene>
    <name evidence="8" type="ORF">CLV78_103337</name>
</gene>
<dbReference type="SUPFAM" id="SSF52833">
    <property type="entry name" value="Thioredoxin-like"/>
    <property type="match status" value="1"/>
</dbReference>
<feature type="active site" description="Cysteine sulfenic acid (-SOH) intermediate" evidence="5">
    <location>
        <position position="49"/>
    </location>
</feature>
<protein>
    <recommendedName>
        <fullName evidence="6">Glutathione-dependent peroxiredoxin</fullName>
        <ecNumber evidence="6">1.11.1.27</ecNumber>
    </recommendedName>
</protein>
<dbReference type="FunFam" id="3.40.30.10:FF:000020">
    <property type="entry name" value="Peroxiredoxin"/>
    <property type="match status" value="1"/>
</dbReference>
<dbReference type="InterPro" id="IPR036249">
    <property type="entry name" value="Thioredoxin-like_sf"/>
</dbReference>
<evidence type="ECO:0000256" key="5">
    <source>
        <dbReference type="PIRSR" id="PIRSR637944-1"/>
    </source>
</evidence>
<keyword evidence="3 6" id="KW-0560">Oxidoreductase</keyword>
<evidence type="ECO:0000256" key="4">
    <source>
        <dbReference type="ARBA" id="ARBA00023284"/>
    </source>
</evidence>
<dbReference type="GO" id="GO:0042744">
    <property type="term" value="P:hydrogen peroxide catabolic process"/>
    <property type="evidence" value="ECO:0007669"/>
    <property type="project" value="TreeGrafter"/>
</dbReference>
<evidence type="ECO:0000313" key="9">
    <source>
        <dbReference type="Proteomes" id="UP000239480"/>
    </source>
</evidence>
<name>A0A2T0RTI1_9RHOB</name>
<dbReference type="Gene3D" id="3.40.30.10">
    <property type="entry name" value="Glutaredoxin"/>
    <property type="match status" value="1"/>
</dbReference>
<keyword evidence="4 6" id="KW-0676">Redox-active center</keyword>
<dbReference type="PANTHER" id="PTHR10430:SF16">
    <property type="entry name" value="PEROXIREDOXIN-5, MITOCHONDRIAL"/>
    <property type="match status" value="1"/>
</dbReference>
<dbReference type="CDD" id="cd03013">
    <property type="entry name" value="PRX5_like"/>
    <property type="match status" value="1"/>
</dbReference>
<dbReference type="InterPro" id="IPR013766">
    <property type="entry name" value="Thioredoxin_domain"/>
</dbReference>
<dbReference type="PANTHER" id="PTHR10430">
    <property type="entry name" value="PEROXIREDOXIN"/>
    <property type="match status" value="1"/>
</dbReference>
<sequence>MKISNGQKLPDARFTVIGAEGPEQVDLAPLLSGRRVLVLGMPGAFTPTCSTAHLPSVIRSADEIRAKGIDEILLISVNDPHVMRAWGEQSGASAAGITLLADAGCEFTESIGMRFDAPMVGLVARSLRYAMVVDDGAVELLRIEEGRGTCAMTGGEAVLSLL</sequence>
<comment type="function">
    <text evidence="6">Thiol-specific peroxidase that catalyzes the reduction of hydrogen peroxide and organic hydroperoxides to water and alcohols, respectively. Plays a role in cell protection against oxidative stress by detoxifying peroxides.</text>
</comment>
<keyword evidence="2 6" id="KW-0049">Antioxidant</keyword>
<dbReference type="GO" id="GO:0034599">
    <property type="term" value="P:cellular response to oxidative stress"/>
    <property type="evidence" value="ECO:0007669"/>
    <property type="project" value="InterPro"/>
</dbReference>
<dbReference type="RefSeq" id="WP_106204832.1">
    <property type="nucleotide sequence ID" value="NZ_PVTD01000003.1"/>
</dbReference>
<comment type="similarity">
    <text evidence="6">Belongs to the peroxiredoxin family. Prx5 subfamily.</text>
</comment>
<dbReference type="InterPro" id="IPR013740">
    <property type="entry name" value="Redoxin"/>
</dbReference>
<dbReference type="EC" id="1.11.1.27" evidence="6"/>
<evidence type="ECO:0000313" key="8">
    <source>
        <dbReference type="EMBL" id="PRY24471.1"/>
    </source>
</evidence>
<proteinExistence type="inferred from homology"/>
<dbReference type="GO" id="GO:0005737">
    <property type="term" value="C:cytoplasm"/>
    <property type="evidence" value="ECO:0007669"/>
    <property type="project" value="TreeGrafter"/>
</dbReference>
<accession>A0A2T0RTI1</accession>
<evidence type="ECO:0000256" key="2">
    <source>
        <dbReference type="ARBA" id="ARBA00022862"/>
    </source>
</evidence>
<evidence type="ECO:0000259" key="7">
    <source>
        <dbReference type="PROSITE" id="PS51352"/>
    </source>
</evidence>